<keyword evidence="3" id="KW-1185">Reference proteome</keyword>
<sequence length="124" mass="14171">MLNPQLYLNGDCCKAIELYQKAFNATTDSIMYDPDKEPQKFVIHAEMHILGQRVMFSDYGGNKEHSSDSILELVATFDNEKVLREAYQIMKDGSTTITPIGPVFFSPSMVQFVDKFGVRWCFMV</sequence>
<dbReference type="SUPFAM" id="SSF54593">
    <property type="entry name" value="Glyoxalase/Bleomycin resistance protein/Dihydroxybiphenyl dioxygenase"/>
    <property type="match status" value="1"/>
</dbReference>
<dbReference type="Gene3D" id="3.10.180.10">
    <property type="entry name" value="2,3-Dihydroxybiphenyl 1,2-Dioxygenase, domain 1"/>
    <property type="match status" value="1"/>
</dbReference>
<feature type="domain" description="Glyoxalase/fosfomycin resistance/dioxygenase" evidence="1">
    <location>
        <begin position="9"/>
        <end position="122"/>
    </location>
</feature>
<dbReference type="InterPro" id="IPR004360">
    <property type="entry name" value="Glyas_Fos-R_dOase_dom"/>
</dbReference>
<evidence type="ECO:0000313" key="2">
    <source>
        <dbReference type="EMBL" id="OMD43213.1"/>
    </source>
</evidence>
<accession>A0ABX3H439</accession>
<dbReference type="InterPro" id="IPR029068">
    <property type="entry name" value="Glyas_Bleomycin-R_OHBP_Dase"/>
</dbReference>
<organism evidence="2 3">
    <name type="scientific">Paenibacillus borealis</name>
    <dbReference type="NCBI Taxonomy" id="160799"/>
    <lineage>
        <taxon>Bacteria</taxon>
        <taxon>Bacillati</taxon>
        <taxon>Bacillota</taxon>
        <taxon>Bacilli</taxon>
        <taxon>Bacillales</taxon>
        <taxon>Paenibacillaceae</taxon>
        <taxon>Paenibacillus</taxon>
    </lineage>
</organism>
<comment type="caution">
    <text evidence="2">The sequence shown here is derived from an EMBL/GenBank/DDBJ whole genome shotgun (WGS) entry which is preliminary data.</text>
</comment>
<protein>
    <recommendedName>
        <fullName evidence="1">Glyoxalase/fosfomycin resistance/dioxygenase domain-containing protein</fullName>
    </recommendedName>
</protein>
<dbReference type="RefSeq" id="WP_076113111.1">
    <property type="nucleotide sequence ID" value="NZ_MPTB01000036.1"/>
</dbReference>
<dbReference type="EMBL" id="MPTB01000036">
    <property type="protein sequence ID" value="OMD43213.1"/>
    <property type="molecule type" value="Genomic_DNA"/>
</dbReference>
<reference evidence="2 3" key="1">
    <citation type="submission" date="2016-10" db="EMBL/GenBank/DDBJ databases">
        <title>Paenibacillus species isolates.</title>
        <authorList>
            <person name="Beno S.M."/>
        </authorList>
    </citation>
    <scope>NUCLEOTIDE SEQUENCE [LARGE SCALE GENOMIC DNA]</scope>
    <source>
        <strain evidence="2 3">FSL H7-0744</strain>
    </source>
</reference>
<evidence type="ECO:0000259" key="1">
    <source>
        <dbReference type="Pfam" id="PF00903"/>
    </source>
</evidence>
<dbReference type="Proteomes" id="UP000187412">
    <property type="component" value="Unassembled WGS sequence"/>
</dbReference>
<dbReference type="Pfam" id="PF00903">
    <property type="entry name" value="Glyoxalase"/>
    <property type="match status" value="1"/>
</dbReference>
<gene>
    <name evidence="2" type="ORF">BSK56_24240</name>
</gene>
<name>A0ABX3H439_PAEBO</name>
<dbReference type="PANTHER" id="PTHR33990:SF1">
    <property type="entry name" value="PROTEIN YJDN"/>
    <property type="match status" value="1"/>
</dbReference>
<evidence type="ECO:0000313" key="3">
    <source>
        <dbReference type="Proteomes" id="UP000187412"/>
    </source>
</evidence>
<dbReference type="PANTHER" id="PTHR33990">
    <property type="entry name" value="PROTEIN YJDN-RELATED"/>
    <property type="match status" value="1"/>
</dbReference>
<proteinExistence type="predicted"/>